<dbReference type="InterPro" id="IPR001810">
    <property type="entry name" value="F-box_dom"/>
</dbReference>
<evidence type="ECO:0000313" key="2">
    <source>
        <dbReference type="EMBL" id="KAG7444525.1"/>
    </source>
</evidence>
<protein>
    <recommendedName>
        <fullName evidence="1">F-box domain-containing protein</fullName>
    </recommendedName>
</protein>
<dbReference type="EMBL" id="MU250540">
    <property type="protein sequence ID" value="KAG7444525.1"/>
    <property type="molecule type" value="Genomic_DNA"/>
</dbReference>
<proteinExistence type="predicted"/>
<gene>
    <name evidence="2" type="ORF">BT62DRAFT_934166</name>
</gene>
<keyword evidence="3" id="KW-1185">Reference proteome</keyword>
<sequence>MSVLATETLIQIFEHLDNPRDLFHVVQTCLVFHGIAIELLYRHIQYRSLKSFNAQTARWKNAQDGLYSFPQSVVLHDVLRVPQGARWMWNDHYKGTEALQVQPQIDLWVRLLSFTFLHTLSISHCLLPDSESFSYLLQGCQSLRKLSIETCSFQRKPRGFSVSYGLFPWLPLEELSLLGENTVTDYRWPYRPPSDAEAGSFLHLLTVRSIRTLNIDLDYQNCAFLASRTSSNVISFGNLERLRLRISKRCAEGNIPAFLNAHCASVKTLELLDFADLPSDHLRLRPGALRHLTNYKGPAALAPAVAAAGCPLGRLETSDLMMSVSQASKVLGEVGGHRPQLEALDITIQEWDVEIHSGCPDEVCRSFH</sequence>
<organism evidence="2 3">
    <name type="scientific">Guyanagaster necrorhizus</name>
    <dbReference type="NCBI Taxonomy" id="856835"/>
    <lineage>
        <taxon>Eukaryota</taxon>
        <taxon>Fungi</taxon>
        <taxon>Dikarya</taxon>
        <taxon>Basidiomycota</taxon>
        <taxon>Agaricomycotina</taxon>
        <taxon>Agaricomycetes</taxon>
        <taxon>Agaricomycetidae</taxon>
        <taxon>Agaricales</taxon>
        <taxon>Marasmiineae</taxon>
        <taxon>Physalacriaceae</taxon>
        <taxon>Guyanagaster</taxon>
    </lineage>
</organism>
<dbReference type="GeneID" id="66108977"/>
<name>A0A9P7VQC3_9AGAR</name>
<evidence type="ECO:0000313" key="3">
    <source>
        <dbReference type="Proteomes" id="UP000812287"/>
    </source>
</evidence>
<feature type="domain" description="F-box" evidence="1">
    <location>
        <begin position="6"/>
        <end position="44"/>
    </location>
</feature>
<comment type="caution">
    <text evidence="2">The sequence shown here is derived from an EMBL/GenBank/DDBJ whole genome shotgun (WGS) entry which is preliminary data.</text>
</comment>
<dbReference type="Pfam" id="PF12937">
    <property type="entry name" value="F-box-like"/>
    <property type="match status" value="1"/>
</dbReference>
<dbReference type="Gene3D" id="3.80.10.10">
    <property type="entry name" value="Ribonuclease Inhibitor"/>
    <property type="match status" value="1"/>
</dbReference>
<accession>A0A9P7VQC3</accession>
<dbReference type="SUPFAM" id="SSF52047">
    <property type="entry name" value="RNI-like"/>
    <property type="match status" value="1"/>
</dbReference>
<dbReference type="InterPro" id="IPR032675">
    <property type="entry name" value="LRR_dom_sf"/>
</dbReference>
<evidence type="ECO:0000259" key="1">
    <source>
        <dbReference type="Pfam" id="PF12937"/>
    </source>
</evidence>
<reference evidence="2" key="1">
    <citation type="submission" date="2020-11" db="EMBL/GenBank/DDBJ databases">
        <title>Adaptations for nitrogen fixation in a non-lichenized fungal sporocarp promotes dispersal by wood-feeding termites.</title>
        <authorList>
            <consortium name="DOE Joint Genome Institute"/>
            <person name="Koch R.A."/>
            <person name="Yoon G."/>
            <person name="Arayal U."/>
            <person name="Lail K."/>
            <person name="Amirebrahimi M."/>
            <person name="Labutti K."/>
            <person name="Lipzen A."/>
            <person name="Riley R."/>
            <person name="Barry K."/>
            <person name="Henrissat B."/>
            <person name="Grigoriev I.V."/>
            <person name="Herr J.R."/>
            <person name="Aime M.C."/>
        </authorList>
    </citation>
    <scope>NUCLEOTIDE SEQUENCE</scope>
    <source>
        <strain evidence="2">MCA 3950</strain>
    </source>
</reference>
<dbReference type="AlphaFoldDB" id="A0A9P7VQC3"/>
<dbReference type="Proteomes" id="UP000812287">
    <property type="component" value="Unassembled WGS sequence"/>
</dbReference>
<dbReference type="OrthoDB" id="5354526at2759"/>
<dbReference type="RefSeq" id="XP_043038025.1">
    <property type="nucleotide sequence ID" value="XM_043186680.1"/>
</dbReference>